<dbReference type="Gene3D" id="3.30.530.20">
    <property type="match status" value="1"/>
</dbReference>
<accession>A0A1N7EFK6</accession>
<dbReference type="InterPro" id="IPR023393">
    <property type="entry name" value="START-like_dom_sf"/>
</dbReference>
<evidence type="ECO:0000313" key="2">
    <source>
        <dbReference type="Proteomes" id="UP000185936"/>
    </source>
</evidence>
<reference evidence="2" key="1">
    <citation type="submission" date="2017-01" db="EMBL/GenBank/DDBJ databases">
        <authorList>
            <person name="Varghese N."/>
            <person name="Submissions S."/>
        </authorList>
    </citation>
    <scope>NUCLEOTIDE SEQUENCE [LARGE SCALE GENOMIC DNA]</scope>
    <source>
        <strain evidence="2">type strain: HArc-</strain>
    </source>
</reference>
<dbReference type="EMBL" id="FTNR01000004">
    <property type="protein sequence ID" value="SIR86942.1"/>
    <property type="molecule type" value="Genomic_DNA"/>
</dbReference>
<keyword evidence="2" id="KW-1185">Reference proteome</keyword>
<dbReference type="InterPro" id="IPR019587">
    <property type="entry name" value="Polyketide_cyclase/dehydratase"/>
</dbReference>
<organism evidence="1 2">
    <name type="scientific">Natronorubrum thiooxidans</name>
    <dbReference type="NCBI Taxonomy" id="308853"/>
    <lineage>
        <taxon>Archaea</taxon>
        <taxon>Methanobacteriati</taxon>
        <taxon>Methanobacteriota</taxon>
        <taxon>Stenosarchaea group</taxon>
        <taxon>Halobacteria</taxon>
        <taxon>Halobacteriales</taxon>
        <taxon>Natrialbaceae</taxon>
        <taxon>Natronorubrum</taxon>
    </lineage>
</organism>
<dbReference type="Proteomes" id="UP000185936">
    <property type="component" value="Unassembled WGS sequence"/>
</dbReference>
<dbReference type="STRING" id="308853.SAMN05421752_10459"/>
<evidence type="ECO:0000313" key="1">
    <source>
        <dbReference type="EMBL" id="SIR86942.1"/>
    </source>
</evidence>
<dbReference type="Pfam" id="PF10604">
    <property type="entry name" value="Polyketide_cyc2"/>
    <property type="match status" value="1"/>
</dbReference>
<proteinExistence type="predicted"/>
<sequence length="137" mass="15298">MTRLQAAQTPDGHRLEVSQVLSVPADDAWDVLVDTAQWPEWIPLVTGVESTDRRIESGTSGRVQVSGVWVPFRITDCSRSDRRWSWRVTRVPVATHRVEALSADRCRVVFELPLHAVGSVPLSLRALESLESVLEGE</sequence>
<dbReference type="RefSeq" id="WP_076608489.1">
    <property type="nucleotide sequence ID" value="NZ_FTNR01000004.1"/>
</dbReference>
<gene>
    <name evidence="1" type="ORF">SAMN05421752_10459</name>
</gene>
<name>A0A1N7EFK6_9EURY</name>
<dbReference type="OrthoDB" id="66844at2157"/>
<dbReference type="SUPFAM" id="SSF55961">
    <property type="entry name" value="Bet v1-like"/>
    <property type="match status" value="1"/>
</dbReference>
<dbReference type="AlphaFoldDB" id="A0A1N7EFK6"/>
<protein>
    <submittedName>
        <fullName evidence="1">Polyketide cyclase / dehydrase and lipid transport</fullName>
    </submittedName>
</protein>